<dbReference type="InterPro" id="IPR022018">
    <property type="entry name" value="GIT1_C"/>
</dbReference>
<feature type="compositionally biased region" description="Pro residues" evidence="2">
    <location>
        <begin position="264"/>
        <end position="288"/>
    </location>
</feature>
<dbReference type="EMBL" id="JBBPEH010000006">
    <property type="protein sequence ID" value="KAK7537460.1"/>
    <property type="molecule type" value="Genomic_DNA"/>
</dbReference>
<reference evidence="4 5" key="1">
    <citation type="submission" date="2024-04" db="EMBL/GenBank/DDBJ databases">
        <title>Phyllosticta paracitricarpa is synonymous to the EU quarantine fungus P. citricarpa based on phylogenomic analyses.</title>
        <authorList>
            <consortium name="Lawrence Berkeley National Laboratory"/>
            <person name="Van ingen-buijs V.A."/>
            <person name="Van westerhoven A.C."/>
            <person name="Haridas S."/>
            <person name="Skiadas P."/>
            <person name="Martin F."/>
            <person name="Groenewald J.Z."/>
            <person name="Crous P.W."/>
            <person name="Seidl M.F."/>
        </authorList>
    </citation>
    <scope>NUCLEOTIDE SEQUENCE [LARGE SCALE GENOMIC DNA]</scope>
    <source>
        <strain evidence="4 5">CPC 17464</strain>
    </source>
</reference>
<proteinExistence type="predicted"/>
<evidence type="ECO:0000313" key="5">
    <source>
        <dbReference type="Proteomes" id="UP001360953"/>
    </source>
</evidence>
<feature type="compositionally biased region" description="Polar residues" evidence="2">
    <location>
        <begin position="290"/>
        <end position="305"/>
    </location>
</feature>
<feature type="compositionally biased region" description="Basic and acidic residues" evidence="2">
    <location>
        <begin position="161"/>
        <end position="171"/>
    </location>
</feature>
<feature type="compositionally biased region" description="Acidic residues" evidence="2">
    <location>
        <begin position="307"/>
        <end position="323"/>
    </location>
</feature>
<dbReference type="Pfam" id="PF12205">
    <property type="entry name" value="GIT1_C"/>
    <property type="match status" value="1"/>
</dbReference>
<dbReference type="InterPro" id="IPR013724">
    <property type="entry name" value="GIT_SHD"/>
</dbReference>
<feature type="compositionally biased region" description="Basic and acidic residues" evidence="2">
    <location>
        <begin position="324"/>
        <end position="333"/>
    </location>
</feature>
<evidence type="ECO:0000259" key="3">
    <source>
        <dbReference type="SMART" id="SM00555"/>
    </source>
</evidence>
<accession>A0ABR1LQK2</accession>
<evidence type="ECO:0000256" key="2">
    <source>
        <dbReference type="SAM" id="MobiDB-lite"/>
    </source>
</evidence>
<feature type="compositionally biased region" description="Polar residues" evidence="2">
    <location>
        <begin position="42"/>
        <end position="59"/>
    </location>
</feature>
<sequence length="913" mass="101541">MAGHSPVSPISVENANAWSPPSKNLYAGAIDNPYSPSILPTPRNQLATPPASIHTTISNEGGMPNGLARPNGQPSPPSSIARSSDGGGLYARSLRDRESITSRKALMLEESLSDHYRMLKSYLAPYLRDEKGNLRPNRARDKLLRLSPVQFQELSTDVYDESIRREDERRKGGPNNPNNDTPKFLPPKSNYHPKRNQARQKLSTLPIERFRQLATDVFYELERRFPHFVDRADLSIPGSPTGSVASSRGPGRRGTPSSGSMGRGPPPPGYRGPPPGPRGPGRGPPGPMPKQSQSQSNTIVPTKSTLVEDDDDPSGIDDDDEDHDAFGLEDAVRRTSRRTSGRKSAPAQDVRQKLLPKKAEAHPKQDKVVADLNLEIIQLKEKFEELELKLKDRDAEIEKLKTEERDNDLNKNAPDDDMENKLSHAQEVNDSLRIELEQVKADSEAKARELQVQLDKLEQNRGAENDNDWKQRYELLEADFEEQQKATEEVRREAFQFLQEMRSLSERSTYHLEREERLQNQVSQLEAEIKEWKSRFARAKAQVRHLRASSASTTFTQDASVHTKDGGIIDPAGMVKDVHVTKFQLSIDQLLQTARKADPQDVVECMKDVVSCVRTITADVEVGYHSSGGESDDEGHAKKQQKLKSRVSATASNLITASQNHAASAGLSPVSLLDAAASHLTTSVVELIKTVKIRPTQPGEEDYEVVEARPTHLSKSYYGMANGRHSRHASAVSIDSTRYSRSVTGSPRPWSSRKSEGPNGHLNGSIPIVRETSGLEEIKTYLQDQTTDLVNSIQPLVQEIRTAPSNGPLPQSNIDTYVNDISRTVYEISYKTREAIENVHNPALSKHAKPVVEVLEDSREGLVQASGDNEGIQREKIPPLAFKIARATKELVIRVERIDNRELTEDMSVSNDF</sequence>
<feature type="compositionally biased region" description="Low complexity" evidence="2">
    <location>
        <begin position="246"/>
        <end position="260"/>
    </location>
</feature>
<keyword evidence="5" id="KW-1185">Reference proteome</keyword>
<feature type="domain" description="GIT Spa2 homology (SHD)" evidence="3">
    <location>
        <begin position="198"/>
        <end position="228"/>
    </location>
</feature>
<organism evidence="4 5">
    <name type="scientific">Phyllosticta citribraziliensis</name>
    <dbReference type="NCBI Taxonomy" id="989973"/>
    <lineage>
        <taxon>Eukaryota</taxon>
        <taxon>Fungi</taxon>
        <taxon>Dikarya</taxon>
        <taxon>Ascomycota</taxon>
        <taxon>Pezizomycotina</taxon>
        <taxon>Dothideomycetes</taxon>
        <taxon>Dothideomycetes incertae sedis</taxon>
        <taxon>Botryosphaeriales</taxon>
        <taxon>Phyllostictaceae</taxon>
        <taxon>Phyllosticta</taxon>
    </lineage>
</organism>
<feature type="region of interest" description="Disordered" evidence="2">
    <location>
        <begin position="624"/>
        <end position="645"/>
    </location>
</feature>
<feature type="region of interest" description="Disordered" evidence="2">
    <location>
        <begin position="1"/>
        <end position="96"/>
    </location>
</feature>
<feature type="compositionally biased region" description="Polar residues" evidence="2">
    <location>
        <begin position="11"/>
        <end position="22"/>
    </location>
</feature>
<dbReference type="SMART" id="SM00555">
    <property type="entry name" value="GIT"/>
    <property type="match status" value="2"/>
</dbReference>
<protein>
    <submittedName>
        <fullName evidence="4">Cell polarity protein-like protein</fullName>
    </submittedName>
</protein>
<name>A0ABR1LQK2_9PEZI</name>
<dbReference type="Pfam" id="PF08518">
    <property type="entry name" value="GIT_SHD"/>
    <property type="match status" value="2"/>
</dbReference>
<dbReference type="PANTHER" id="PTHR21601:SF0">
    <property type="entry name" value="PROTEIN SPA2-RELATED"/>
    <property type="match status" value="1"/>
</dbReference>
<dbReference type="GeneID" id="92028692"/>
<dbReference type="Pfam" id="PF23742">
    <property type="entry name" value="VBS_C3G9"/>
    <property type="match status" value="1"/>
</dbReference>
<feature type="region of interest" description="Disordered" evidence="2">
    <location>
        <begin position="728"/>
        <end position="766"/>
    </location>
</feature>
<evidence type="ECO:0000256" key="1">
    <source>
        <dbReference type="ARBA" id="ARBA00022737"/>
    </source>
</evidence>
<feature type="compositionally biased region" description="Polar residues" evidence="2">
    <location>
        <begin position="733"/>
        <end position="745"/>
    </location>
</feature>
<dbReference type="RefSeq" id="XP_066655611.1">
    <property type="nucleotide sequence ID" value="XM_066795786.1"/>
</dbReference>
<dbReference type="PANTHER" id="PTHR21601">
    <property type="entry name" value="SPA2 PROTEIN"/>
    <property type="match status" value="1"/>
</dbReference>
<comment type="caution">
    <text evidence="4">The sequence shown here is derived from an EMBL/GenBank/DDBJ whole genome shotgun (WGS) entry which is preliminary data.</text>
</comment>
<keyword evidence="1" id="KW-0677">Repeat</keyword>
<evidence type="ECO:0000313" key="4">
    <source>
        <dbReference type="EMBL" id="KAK7537460.1"/>
    </source>
</evidence>
<dbReference type="Proteomes" id="UP001360953">
    <property type="component" value="Unassembled WGS sequence"/>
</dbReference>
<feature type="region of interest" description="Disordered" evidence="2">
    <location>
        <begin position="155"/>
        <end position="207"/>
    </location>
</feature>
<gene>
    <name evidence="4" type="ORF">J3D65DRAFT_382840</name>
</gene>
<feature type="region of interest" description="Disordered" evidence="2">
    <location>
        <begin position="401"/>
        <end position="420"/>
    </location>
</feature>
<dbReference type="InterPro" id="IPR039892">
    <property type="entry name" value="Spa2/Sph1"/>
</dbReference>
<feature type="region of interest" description="Disordered" evidence="2">
    <location>
        <begin position="229"/>
        <end position="364"/>
    </location>
</feature>
<feature type="domain" description="GIT Spa2 homology (SHD)" evidence="3">
    <location>
        <begin position="139"/>
        <end position="169"/>
    </location>
</feature>
<dbReference type="InterPro" id="IPR056439">
    <property type="entry name" value="VBS_C3G9"/>
</dbReference>